<dbReference type="STRING" id="1229664.N4V152"/>
<dbReference type="OMA" id="CEWIRIC"/>
<feature type="domain" description="Heterokaryon incompatibility" evidence="1">
    <location>
        <begin position="33"/>
        <end position="181"/>
    </location>
</feature>
<dbReference type="InterPro" id="IPR010730">
    <property type="entry name" value="HET"/>
</dbReference>
<evidence type="ECO:0000313" key="2">
    <source>
        <dbReference type="EMBL" id="ENH74831.1"/>
    </source>
</evidence>
<dbReference type="EMBL" id="KB730011">
    <property type="protein sequence ID" value="ENH74831.1"/>
    <property type="molecule type" value="Genomic_DNA"/>
</dbReference>
<dbReference type="Proteomes" id="UP000016928">
    <property type="component" value="Unassembled WGS sequence"/>
</dbReference>
<name>N4V152_FUSC1</name>
<reference evidence="3" key="2">
    <citation type="journal article" date="2014" name="PLoS ONE">
        <title>Genome and Transcriptome Analysis of the Fungal Pathogen Fusarium oxysporum f. sp. cubense Causing Banana Vascular Wilt Disease.</title>
        <authorList>
            <person name="Guo L."/>
            <person name="Han L."/>
            <person name="Yang L."/>
            <person name="Zeng H."/>
            <person name="Fan D."/>
            <person name="Zhu Y."/>
            <person name="Feng Y."/>
            <person name="Wang G."/>
            <person name="Peng C."/>
            <person name="Jiang X."/>
            <person name="Zhou D."/>
            <person name="Ni P."/>
            <person name="Liang C."/>
            <person name="Liu L."/>
            <person name="Wang J."/>
            <person name="Mao C."/>
            <person name="Fang X."/>
            <person name="Peng M."/>
            <person name="Huang J."/>
        </authorList>
    </citation>
    <scope>NUCLEOTIDE SEQUENCE [LARGE SCALE GENOMIC DNA]</scope>
    <source>
        <strain evidence="3">race 1</strain>
    </source>
</reference>
<feature type="non-terminal residue" evidence="2">
    <location>
        <position position="1"/>
    </location>
</feature>
<reference evidence="3" key="1">
    <citation type="submission" date="2012-09" db="EMBL/GenBank/DDBJ databases">
        <title>Genome sequencing and comparative transcriptomics of race 1 and race 4 of banana pathogen: Fusarium oxysporum f. sp. cubense.</title>
        <authorList>
            <person name="Fang X."/>
            <person name="Huang J."/>
        </authorList>
    </citation>
    <scope>NUCLEOTIDE SEQUENCE [LARGE SCALE GENOMIC DNA]</scope>
    <source>
        <strain evidence="3">race 1</strain>
    </source>
</reference>
<protein>
    <recommendedName>
        <fullName evidence="1">Heterokaryon incompatibility domain-containing protein</fullName>
    </recommendedName>
</protein>
<sequence>KEDTEFFPTRVLDVGCTETGLVRRVEPVKSINYIALSHCWGISKPFMTTCTTMDDRKSGFLSDSKIPKTFQDAITVTQKLGFRYLWIGSLCIIQEDVVDWAREASRMAGVYRCAYLTIGALNASNDQQGFLTSRKLPDWELRVFTTSADEKSTTICRRHHGDKFISPATFALDNRAWTLQEQYLSSRMLRFSDFITTWICQETRHE</sequence>
<dbReference type="PANTHER" id="PTHR33112">
    <property type="entry name" value="DOMAIN PROTEIN, PUTATIVE-RELATED"/>
    <property type="match status" value="1"/>
</dbReference>
<dbReference type="AlphaFoldDB" id="N4V152"/>
<evidence type="ECO:0000313" key="3">
    <source>
        <dbReference type="Proteomes" id="UP000016928"/>
    </source>
</evidence>
<evidence type="ECO:0000259" key="1">
    <source>
        <dbReference type="Pfam" id="PF06985"/>
    </source>
</evidence>
<dbReference type="OrthoDB" id="5362512at2759"/>
<organism evidence="2 3">
    <name type="scientific">Fusarium oxysporum f. sp. cubense (strain race 1)</name>
    <name type="common">Panama disease fungus</name>
    <dbReference type="NCBI Taxonomy" id="1229664"/>
    <lineage>
        <taxon>Eukaryota</taxon>
        <taxon>Fungi</taxon>
        <taxon>Dikarya</taxon>
        <taxon>Ascomycota</taxon>
        <taxon>Pezizomycotina</taxon>
        <taxon>Sordariomycetes</taxon>
        <taxon>Hypocreomycetidae</taxon>
        <taxon>Hypocreales</taxon>
        <taxon>Nectriaceae</taxon>
        <taxon>Fusarium</taxon>
        <taxon>Fusarium oxysporum species complex</taxon>
    </lineage>
</organism>
<gene>
    <name evidence="2" type="ORF">FOC1_g10003191</name>
</gene>
<dbReference type="Pfam" id="PF06985">
    <property type="entry name" value="HET"/>
    <property type="match status" value="1"/>
</dbReference>
<proteinExistence type="predicted"/>
<dbReference type="VEuPathDB" id="FungiDB:FOC1_g10003191"/>
<dbReference type="PANTHER" id="PTHR33112:SF16">
    <property type="entry name" value="HETEROKARYON INCOMPATIBILITY DOMAIN-CONTAINING PROTEIN"/>
    <property type="match status" value="1"/>
</dbReference>
<dbReference type="HOGENOM" id="CLU_002639_4_2_1"/>
<accession>N4V152</accession>